<feature type="domain" description="Cadherin" evidence="15">
    <location>
        <begin position="981"/>
        <end position="1062"/>
    </location>
</feature>
<feature type="domain" description="Cadherin" evidence="15">
    <location>
        <begin position="160"/>
        <end position="248"/>
    </location>
</feature>
<feature type="domain" description="Cadherin" evidence="15">
    <location>
        <begin position="1524"/>
        <end position="1605"/>
    </location>
</feature>
<keyword evidence="8" id="KW-0130">Cell adhesion</keyword>
<feature type="domain" description="Cadherin" evidence="15">
    <location>
        <begin position="1416"/>
        <end position="1497"/>
    </location>
</feature>
<feature type="domain" description="Cadherin" evidence="15">
    <location>
        <begin position="54"/>
        <end position="136"/>
    </location>
</feature>
<dbReference type="InterPro" id="IPR002126">
    <property type="entry name" value="Cadherin-like_dom"/>
</dbReference>
<feature type="domain" description="Cadherin" evidence="15">
    <location>
        <begin position="490"/>
        <end position="571"/>
    </location>
</feature>
<evidence type="ECO:0000256" key="13">
    <source>
        <dbReference type="SAM" id="Phobius"/>
    </source>
</evidence>
<name>A0AA36FBY8_OCTVU</name>
<evidence type="ECO:0000256" key="1">
    <source>
        <dbReference type="ARBA" id="ARBA00004251"/>
    </source>
</evidence>
<feature type="signal peptide" evidence="14">
    <location>
        <begin position="1"/>
        <end position="24"/>
    </location>
</feature>
<feature type="domain" description="Cadherin" evidence="15">
    <location>
        <begin position="272"/>
        <end position="356"/>
    </location>
</feature>
<feature type="region of interest" description="Disordered" evidence="12">
    <location>
        <begin position="770"/>
        <end position="792"/>
    </location>
</feature>
<dbReference type="FunFam" id="2.60.40.60:FF:000020">
    <property type="entry name" value="Dachsous cadherin-related 1b"/>
    <property type="match status" value="1"/>
</dbReference>
<evidence type="ECO:0000313" key="16">
    <source>
        <dbReference type="EMBL" id="CAI9732410.1"/>
    </source>
</evidence>
<dbReference type="InterPro" id="IPR015919">
    <property type="entry name" value="Cadherin-like_sf"/>
</dbReference>
<keyword evidence="9 13" id="KW-1133">Transmembrane helix</keyword>
<evidence type="ECO:0000256" key="10">
    <source>
        <dbReference type="ARBA" id="ARBA00023136"/>
    </source>
</evidence>
<dbReference type="Proteomes" id="UP001162480">
    <property type="component" value="Chromosome 14"/>
</dbReference>
<evidence type="ECO:0000256" key="12">
    <source>
        <dbReference type="SAM" id="MobiDB-lite"/>
    </source>
</evidence>
<dbReference type="CDD" id="cd11304">
    <property type="entry name" value="Cadherin_repeat"/>
    <property type="match status" value="12"/>
</dbReference>
<dbReference type="PANTHER" id="PTHR24028">
    <property type="entry name" value="CADHERIN-87A"/>
    <property type="match status" value="1"/>
</dbReference>
<organism evidence="16 17">
    <name type="scientific">Octopus vulgaris</name>
    <name type="common">Common octopus</name>
    <dbReference type="NCBI Taxonomy" id="6645"/>
    <lineage>
        <taxon>Eukaryota</taxon>
        <taxon>Metazoa</taxon>
        <taxon>Spiralia</taxon>
        <taxon>Lophotrochozoa</taxon>
        <taxon>Mollusca</taxon>
        <taxon>Cephalopoda</taxon>
        <taxon>Coleoidea</taxon>
        <taxon>Octopodiformes</taxon>
        <taxon>Octopoda</taxon>
        <taxon>Incirrata</taxon>
        <taxon>Octopodidae</taxon>
        <taxon>Octopus</taxon>
    </lineage>
</organism>
<keyword evidence="17" id="KW-1185">Reference proteome</keyword>
<evidence type="ECO:0000256" key="5">
    <source>
        <dbReference type="ARBA" id="ARBA00022729"/>
    </source>
</evidence>
<evidence type="ECO:0000259" key="15">
    <source>
        <dbReference type="SMART" id="SM00112"/>
    </source>
</evidence>
<evidence type="ECO:0000256" key="4">
    <source>
        <dbReference type="ARBA" id="ARBA00022723"/>
    </source>
</evidence>
<feature type="domain" description="Cadherin" evidence="15">
    <location>
        <begin position="1086"/>
        <end position="1174"/>
    </location>
</feature>
<dbReference type="FunFam" id="2.60.40.60:FF:000123">
    <property type="entry name" value="Protocadherin beta 4"/>
    <property type="match status" value="1"/>
</dbReference>
<evidence type="ECO:0000256" key="9">
    <source>
        <dbReference type="ARBA" id="ARBA00022989"/>
    </source>
</evidence>
<evidence type="ECO:0000313" key="17">
    <source>
        <dbReference type="Proteomes" id="UP001162480"/>
    </source>
</evidence>
<proteinExistence type="predicted"/>
<reference evidence="16" key="1">
    <citation type="submission" date="2023-08" db="EMBL/GenBank/DDBJ databases">
        <authorList>
            <person name="Alioto T."/>
            <person name="Alioto T."/>
            <person name="Gomez Garrido J."/>
        </authorList>
    </citation>
    <scope>NUCLEOTIDE SEQUENCE</scope>
</reference>
<dbReference type="SMART" id="SM00112">
    <property type="entry name" value="CA"/>
    <property type="match status" value="12"/>
</dbReference>
<keyword evidence="2" id="KW-1003">Cell membrane</keyword>
<feature type="domain" description="Cadherin" evidence="15">
    <location>
        <begin position="1312"/>
        <end position="1392"/>
    </location>
</feature>
<dbReference type="GO" id="GO:0005886">
    <property type="term" value="C:plasma membrane"/>
    <property type="evidence" value="ECO:0007669"/>
    <property type="project" value="UniProtKB-SubCell"/>
</dbReference>
<evidence type="ECO:0000256" key="8">
    <source>
        <dbReference type="ARBA" id="ARBA00022889"/>
    </source>
</evidence>
<dbReference type="PRINTS" id="PR00205">
    <property type="entry name" value="CADHERIN"/>
</dbReference>
<dbReference type="FunFam" id="2.60.40.60:FF:000134">
    <property type="entry name" value="protocadherin Fat 4"/>
    <property type="match status" value="1"/>
</dbReference>
<evidence type="ECO:0000256" key="2">
    <source>
        <dbReference type="ARBA" id="ARBA00022475"/>
    </source>
</evidence>
<dbReference type="FunFam" id="2.60.40.60:FF:000007">
    <property type="entry name" value="Protocadherin alpha 2"/>
    <property type="match status" value="2"/>
</dbReference>
<dbReference type="GO" id="GO:0005509">
    <property type="term" value="F:calcium ion binding"/>
    <property type="evidence" value="ECO:0007669"/>
    <property type="project" value="InterPro"/>
</dbReference>
<accession>A0AA36FBY8</accession>
<evidence type="ECO:0000256" key="7">
    <source>
        <dbReference type="ARBA" id="ARBA00022837"/>
    </source>
</evidence>
<protein>
    <submittedName>
        <fullName evidence="16">Protocadherin-17-like isoform X3</fullName>
    </submittedName>
</protein>
<feature type="transmembrane region" description="Helical" evidence="13">
    <location>
        <begin position="694"/>
        <end position="717"/>
    </location>
</feature>
<dbReference type="PANTHER" id="PTHR24028:SF146">
    <property type="entry name" value="CADHERIN 96CB, ISOFORM D-RELATED"/>
    <property type="match status" value="1"/>
</dbReference>
<feature type="domain" description="Cadherin" evidence="15">
    <location>
        <begin position="386"/>
        <end position="466"/>
    </location>
</feature>
<dbReference type="PROSITE" id="PS00232">
    <property type="entry name" value="CADHERIN_1"/>
    <property type="match status" value="4"/>
</dbReference>
<feature type="chain" id="PRO_5041204791" evidence="14">
    <location>
        <begin position="25"/>
        <end position="1745"/>
    </location>
</feature>
<keyword evidence="3 13" id="KW-0812">Transmembrane</keyword>
<keyword evidence="5 14" id="KW-0732">Signal</keyword>
<evidence type="ECO:0000256" key="6">
    <source>
        <dbReference type="ARBA" id="ARBA00022737"/>
    </source>
</evidence>
<keyword evidence="11" id="KW-0325">Glycoprotein</keyword>
<dbReference type="Pfam" id="PF00028">
    <property type="entry name" value="Cadherin"/>
    <property type="match status" value="9"/>
</dbReference>
<feature type="transmembrane region" description="Helical" evidence="13">
    <location>
        <begin position="656"/>
        <end position="673"/>
    </location>
</feature>
<keyword evidence="4" id="KW-0479">Metal-binding</keyword>
<keyword evidence="10 13" id="KW-0472">Membrane</keyword>
<dbReference type="SUPFAM" id="SSF49313">
    <property type="entry name" value="Cadherin-like"/>
    <property type="match status" value="10"/>
</dbReference>
<sequence>MKNFHKVMLAQLCLWLFLLEPSHCVDLIYYVEEGMSPGTYIGDIAADTQFADSFPHQDRNLITFSQLHENLNGNNHLFNVTEVGKLYTAQILDTESLCKYNAKCSKMVEVAVQHKLSFFKILEIKIVIEDINDYSPMFPNKEIHLQFSETDGKGTTKSIPNAVDRDYGISNSKISYRLDKSVSDPFILSVSKKVDGTSKLGIILKEKLDREQKNNYSIRVIANDGGSPSKQGILKVLIDIKDENDNSPIFTQNTYNVTINNQHQKNIPILTLSANDLDHGKNGQITYHFSSETSELAKTYFNLNEQTGEIFLWDNFSFERRQKYKLFIEATDSGVPPLSSTTIVLINVINQQNNAPQIEMKFVSKSKGNKVTISEGVKVGSFIAYVKVTDSDSGHNGEVSCSLRHDKLQLQSLGKNKYKVVIKSQVNRETESHINFTIVCEDEGSPSLETTKMFSIQVTDINDMQPKFMKDTFKFLTYENEKPNFPIGFIKVTDPDLGAGGQLSYFLFSNKGNMLPFKISNFGFISTTQSLDREKQDIYELQVIVKDNGSPSLNNTAKVVVEVMDENDNAPYFTFPSVNPFRLDIYYQPKSTHDITTLRASDRDSHVNAFLRYEIQGGNDKQLFTVNPYTGVMSFSRPVYQNDAGSYDLQLVVKDGGIPVLSATTYLSLILTVSNKTSKMFTAIDTQSDDKIHLNLVIIIVVAAVIISIAIVVSMAICIIHRKNRRNVQYHGGVNDSNKFLDQRIQSGYVCEQISPQYDAPVTMVTDLANTRNSQSTLPRREPQSGYESGHSWKVSNSGIHLQDITEWTHQSSVTSGVGKKDNTVTVPERISELSAISSCADSGHGLSEGDTGHYEELPGFKPFKQKKLHTTGSMSLPQILNKSTESKTTGGGCFDQNDAGQNSHCNDVIDLKSIRVNTSSSTIPTQLWNLPRFTCINLLLLFILGESLSVDVIFHVPEGHSPGTFIGNIADETHFLDSMPPQEHGSVTFSQLHESISEDFELFNITNSGKMYTTQILDAESLCKYNSECFKMVEIAVRHEESFVRILEIKIIIDDINDNAPEFSSKQIKLQFSETDREGFMKSIPNALDKDVSTLYNQINYQLYKNLDEPFSLSVNKKVDGTAKIGIMLEEALDRELKDSYTLQVIARDGGSPPKEGILDIQISVTDENDNSPSFSQDIYNVSINNGFRKDIPVFVLHATDLDSGKNGEILYQFGSKTSPLAKSHFTINEKTGEIFQSRTNYGERKQMYKLYIEAIDNGNPPLSSTAIVLINILNEENNAPRIDMKFVSKFEGNRVTISEGVKVGSFIAYVKVIDNDVGLNGEVSCQLEHDKLELRSLGTNKYKVVIKNTVNRESQSQLNFAVECEDKGMPPLLTKRMFTVQVKDVNDIQPHFTRDVFKFLTYENEKPNFPIGLINATDQDQGSGGRLSFSLLNDHNHALPFKISNFGFIVTTQMLDREQQDVYKFKVLVKDNGIPPLSNTATVIVEVMDKNDNAPYFTFPSVSPFTLDVHYHPQSNSDITTLRASDRDSHVNAFLKYEILSGNGKQLFTVNPYTGTLSYYRTVYQNDAGLYDLQFVVKDSGTPVLSATTILSLTLTVSNNTSKMFTPIGIEADKKIHFNLVAVIVIAAVIVSVAIVVSIAICIIQKNNQRKFLYTNDVGGNNKFAEERRPSEYVSETVSPQYDISITMVSDNSMKRNTQTATLKKESLPRHKPGQNWKNSPTGILHQNIIQGTHQESEISFPS</sequence>
<feature type="transmembrane region" description="Helical" evidence="13">
    <location>
        <begin position="1622"/>
        <end position="1646"/>
    </location>
</feature>
<feature type="region of interest" description="Disordered" evidence="12">
    <location>
        <begin position="1704"/>
        <end position="1724"/>
    </location>
</feature>
<dbReference type="Gene3D" id="2.60.40.60">
    <property type="entry name" value="Cadherins"/>
    <property type="match status" value="12"/>
</dbReference>
<dbReference type="InterPro" id="IPR050174">
    <property type="entry name" value="Protocadherin/Cadherin-CA"/>
</dbReference>
<dbReference type="FunFam" id="2.60.40.60:FF:000002">
    <property type="entry name" value="Protocadherin alpha 2"/>
    <property type="match status" value="2"/>
</dbReference>
<feature type="domain" description="Cadherin" evidence="15">
    <location>
        <begin position="1198"/>
        <end position="1282"/>
    </location>
</feature>
<evidence type="ECO:0000256" key="11">
    <source>
        <dbReference type="ARBA" id="ARBA00023180"/>
    </source>
</evidence>
<dbReference type="InterPro" id="IPR020894">
    <property type="entry name" value="Cadherin_CS"/>
</dbReference>
<evidence type="ECO:0000256" key="3">
    <source>
        <dbReference type="ARBA" id="ARBA00022692"/>
    </source>
</evidence>
<evidence type="ECO:0000256" key="14">
    <source>
        <dbReference type="SAM" id="SignalP"/>
    </source>
</evidence>
<feature type="domain" description="Cadherin" evidence="15">
    <location>
        <begin position="598"/>
        <end position="679"/>
    </location>
</feature>
<dbReference type="FunFam" id="2.60.40.60:FF:000004">
    <property type="entry name" value="Protocadherin 1 gamma 2"/>
    <property type="match status" value="2"/>
</dbReference>
<keyword evidence="6" id="KW-0677">Repeat</keyword>
<gene>
    <name evidence="16" type="ORF">OCTVUL_1B001720</name>
</gene>
<comment type="subcellular location">
    <subcellularLocation>
        <location evidence="1">Cell membrane</location>
        <topology evidence="1">Single-pass type I membrane protein</topology>
    </subcellularLocation>
</comment>
<keyword evidence="7" id="KW-0106">Calcium</keyword>
<dbReference type="EMBL" id="OX597827">
    <property type="protein sequence ID" value="CAI9732410.1"/>
    <property type="molecule type" value="Genomic_DNA"/>
</dbReference>
<dbReference type="GO" id="GO:0007156">
    <property type="term" value="P:homophilic cell adhesion via plasma membrane adhesion molecules"/>
    <property type="evidence" value="ECO:0007669"/>
    <property type="project" value="InterPro"/>
</dbReference>